<sequence length="124" mass="13103">MNLGIGRLWHRLASPWRGGGFGGRRKPAVVKQGAVFLLFSSGSSHPVTPSVSTDLWPSASLWTTVTASSPGGEDTRSDPQGGGPGRRVLHPGWPASQVHTCLLWTQVSAFSAEEGIGRQGIQES</sequence>
<proteinExistence type="predicted"/>
<comment type="caution">
    <text evidence="2">The sequence shown here is derived from an EMBL/GenBank/DDBJ whole genome shotgun (WGS) entry which is preliminary data.</text>
</comment>
<protein>
    <submittedName>
        <fullName evidence="2">Uncharacterized protein</fullName>
    </submittedName>
</protein>
<dbReference type="EMBL" id="JACAGB010000018">
    <property type="protein sequence ID" value="KAF6316180.1"/>
    <property type="molecule type" value="Genomic_DNA"/>
</dbReference>
<gene>
    <name evidence="2" type="ORF">mPipKuh1_008691</name>
</gene>
<dbReference type="Proteomes" id="UP000558488">
    <property type="component" value="Unassembled WGS sequence"/>
</dbReference>
<reference evidence="2 3" key="1">
    <citation type="journal article" date="2020" name="Nature">
        <title>Six reference-quality genomes reveal evolution of bat adaptations.</title>
        <authorList>
            <person name="Jebb D."/>
            <person name="Huang Z."/>
            <person name="Pippel M."/>
            <person name="Hughes G.M."/>
            <person name="Lavrichenko K."/>
            <person name="Devanna P."/>
            <person name="Winkler S."/>
            <person name="Jermiin L.S."/>
            <person name="Skirmuntt E.C."/>
            <person name="Katzourakis A."/>
            <person name="Burkitt-Gray L."/>
            <person name="Ray D.A."/>
            <person name="Sullivan K.A.M."/>
            <person name="Roscito J.G."/>
            <person name="Kirilenko B.M."/>
            <person name="Davalos L.M."/>
            <person name="Corthals A.P."/>
            <person name="Power M.L."/>
            <person name="Jones G."/>
            <person name="Ransome R.D."/>
            <person name="Dechmann D.K.N."/>
            <person name="Locatelli A.G."/>
            <person name="Puechmaille S.J."/>
            <person name="Fedrigo O."/>
            <person name="Jarvis E.D."/>
            <person name="Hiller M."/>
            <person name="Vernes S.C."/>
            <person name="Myers E.W."/>
            <person name="Teeling E.C."/>
        </authorList>
    </citation>
    <scope>NUCLEOTIDE SEQUENCE [LARGE SCALE GENOMIC DNA]</scope>
    <source>
        <strain evidence="2">MPipKuh1</strain>
        <tissue evidence="2">Flight muscle</tissue>
    </source>
</reference>
<organism evidence="2 3">
    <name type="scientific">Pipistrellus kuhlii</name>
    <name type="common">Kuhl's pipistrelle</name>
    <dbReference type="NCBI Taxonomy" id="59472"/>
    <lineage>
        <taxon>Eukaryota</taxon>
        <taxon>Metazoa</taxon>
        <taxon>Chordata</taxon>
        <taxon>Craniata</taxon>
        <taxon>Vertebrata</taxon>
        <taxon>Euteleostomi</taxon>
        <taxon>Mammalia</taxon>
        <taxon>Eutheria</taxon>
        <taxon>Laurasiatheria</taxon>
        <taxon>Chiroptera</taxon>
        <taxon>Yangochiroptera</taxon>
        <taxon>Vespertilionidae</taxon>
        <taxon>Pipistrellus</taxon>
    </lineage>
</organism>
<evidence type="ECO:0000313" key="3">
    <source>
        <dbReference type="Proteomes" id="UP000558488"/>
    </source>
</evidence>
<evidence type="ECO:0000256" key="1">
    <source>
        <dbReference type="SAM" id="MobiDB-lite"/>
    </source>
</evidence>
<name>A0A7J7UTD8_PIPKU</name>
<dbReference type="AlphaFoldDB" id="A0A7J7UTD8"/>
<keyword evidence="3" id="KW-1185">Reference proteome</keyword>
<accession>A0A7J7UTD8</accession>
<feature type="region of interest" description="Disordered" evidence="1">
    <location>
        <begin position="65"/>
        <end position="92"/>
    </location>
</feature>
<evidence type="ECO:0000313" key="2">
    <source>
        <dbReference type="EMBL" id="KAF6316180.1"/>
    </source>
</evidence>